<evidence type="ECO:0000256" key="5">
    <source>
        <dbReference type="HAMAP-Rule" id="MF_00040"/>
    </source>
</evidence>
<evidence type="ECO:0000256" key="6">
    <source>
        <dbReference type="SAM" id="Coils"/>
    </source>
</evidence>
<feature type="coiled-coil region" evidence="6">
    <location>
        <begin position="110"/>
        <end position="166"/>
    </location>
</feature>
<dbReference type="AlphaFoldDB" id="A0A380JCW1"/>
<protein>
    <recommendedName>
        <fullName evidence="5">Ribosome-recycling factor</fullName>
        <shortName evidence="5">RRF</shortName>
    </recommendedName>
    <alternativeName>
        <fullName evidence="5">Ribosome-releasing factor</fullName>
    </alternativeName>
</protein>
<dbReference type="PANTHER" id="PTHR20982:SF3">
    <property type="entry name" value="MITOCHONDRIAL RIBOSOME RECYCLING FACTOR PSEUDO 1"/>
    <property type="match status" value="1"/>
</dbReference>
<evidence type="ECO:0000256" key="1">
    <source>
        <dbReference type="ARBA" id="ARBA00004496"/>
    </source>
</evidence>
<dbReference type="SUPFAM" id="SSF55194">
    <property type="entry name" value="Ribosome recycling factor, RRF"/>
    <property type="match status" value="1"/>
</dbReference>
<dbReference type="InterPro" id="IPR036191">
    <property type="entry name" value="RRF_sf"/>
</dbReference>
<keyword evidence="9" id="KW-1185">Reference proteome</keyword>
<dbReference type="NCBIfam" id="TIGR00496">
    <property type="entry name" value="frr"/>
    <property type="match status" value="1"/>
</dbReference>
<dbReference type="Pfam" id="PF01765">
    <property type="entry name" value="RRF"/>
    <property type="match status" value="1"/>
</dbReference>
<dbReference type="GO" id="GO:0006415">
    <property type="term" value="P:translational termination"/>
    <property type="evidence" value="ECO:0007669"/>
    <property type="project" value="UniProtKB-UniRule"/>
</dbReference>
<dbReference type="GO" id="GO:0043023">
    <property type="term" value="F:ribosomal large subunit binding"/>
    <property type="evidence" value="ECO:0007669"/>
    <property type="project" value="TreeGrafter"/>
</dbReference>
<evidence type="ECO:0000313" key="8">
    <source>
        <dbReference type="EMBL" id="SUN35832.1"/>
    </source>
</evidence>
<dbReference type="FunFam" id="1.10.132.20:FF:000001">
    <property type="entry name" value="Ribosome-recycling factor"/>
    <property type="match status" value="1"/>
</dbReference>
<gene>
    <name evidence="5 8" type="primary">frr</name>
    <name evidence="8" type="ORF">NCTC11391_00871</name>
</gene>
<dbReference type="OrthoDB" id="9804006at2"/>
<comment type="function">
    <text evidence="5">Responsible for the release of ribosomes from messenger RNA at the termination of protein biosynthesis. May increase the efficiency of translation by recycling ribosomes from one round of translation to another.</text>
</comment>
<dbReference type="Gene3D" id="3.30.1360.40">
    <property type="match status" value="1"/>
</dbReference>
<dbReference type="InterPro" id="IPR023584">
    <property type="entry name" value="Ribosome_recyc_fac_dom"/>
</dbReference>
<dbReference type="InterPro" id="IPR002661">
    <property type="entry name" value="Ribosome_recyc_fac"/>
</dbReference>
<feature type="domain" description="Ribosome recycling factor" evidence="7">
    <location>
        <begin position="22"/>
        <end position="183"/>
    </location>
</feature>
<dbReference type="FunFam" id="3.30.1360.40:FF:000001">
    <property type="entry name" value="Ribosome-recycling factor"/>
    <property type="match status" value="1"/>
</dbReference>
<evidence type="ECO:0000259" key="7">
    <source>
        <dbReference type="Pfam" id="PF01765"/>
    </source>
</evidence>
<dbReference type="HAMAP" id="MF_00040">
    <property type="entry name" value="RRF"/>
    <property type="match status" value="1"/>
</dbReference>
<organism evidence="8 9">
    <name type="scientific">Streptococcus downei MFe28</name>
    <dbReference type="NCBI Taxonomy" id="764290"/>
    <lineage>
        <taxon>Bacteria</taxon>
        <taxon>Bacillati</taxon>
        <taxon>Bacillota</taxon>
        <taxon>Bacilli</taxon>
        <taxon>Lactobacillales</taxon>
        <taxon>Streptococcaceae</taxon>
        <taxon>Streptococcus</taxon>
    </lineage>
</organism>
<accession>A0A380JCW1</accession>
<keyword evidence="6" id="KW-0175">Coiled coil</keyword>
<dbReference type="Proteomes" id="UP000254082">
    <property type="component" value="Unassembled WGS sequence"/>
</dbReference>
<reference evidence="8 9" key="1">
    <citation type="submission" date="2018-06" db="EMBL/GenBank/DDBJ databases">
        <authorList>
            <consortium name="Pathogen Informatics"/>
            <person name="Doyle S."/>
        </authorList>
    </citation>
    <scope>NUCLEOTIDE SEQUENCE [LARGE SCALE GENOMIC DNA]</scope>
    <source>
        <strain evidence="9">NCTC 11391</strain>
    </source>
</reference>
<comment type="similarity">
    <text evidence="2 5">Belongs to the RRF family.</text>
</comment>
<dbReference type="RefSeq" id="WP_004219361.1">
    <property type="nucleotide sequence ID" value="NZ_UHFA01000002.1"/>
</dbReference>
<dbReference type="PANTHER" id="PTHR20982">
    <property type="entry name" value="RIBOSOME RECYCLING FACTOR"/>
    <property type="match status" value="1"/>
</dbReference>
<evidence type="ECO:0000313" key="9">
    <source>
        <dbReference type="Proteomes" id="UP000254082"/>
    </source>
</evidence>
<sequence length="185" mass="20705">MANPIIDKANERFKHSHEALGREFSAIRAGRANASLLDRIEVDYYGAPTPLNQLASITVPEARVLLISPFDKNSIKEIERAINESDLGINPANDGSVIRLVIPALTEETRKDLAKEVKKLGENAKVAIRNIRRDAMDDAKKQEKDKEITEDELKSLEKDIQKATDDAVKKIDSMTNEKEKELLTV</sequence>
<comment type="subcellular location">
    <subcellularLocation>
        <location evidence="1 5">Cytoplasm</location>
    </subcellularLocation>
</comment>
<evidence type="ECO:0000256" key="2">
    <source>
        <dbReference type="ARBA" id="ARBA00005912"/>
    </source>
</evidence>
<dbReference type="CDD" id="cd00520">
    <property type="entry name" value="RRF"/>
    <property type="match status" value="1"/>
</dbReference>
<name>A0A380JCW1_STRDO</name>
<evidence type="ECO:0000256" key="3">
    <source>
        <dbReference type="ARBA" id="ARBA00022490"/>
    </source>
</evidence>
<proteinExistence type="inferred from homology"/>
<dbReference type="GO" id="GO:0005737">
    <property type="term" value="C:cytoplasm"/>
    <property type="evidence" value="ECO:0007669"/>
    <property type="project" value="UniProtKB-SubCell"/>
</dbReference>
<evidence type="ECO:0000256" key="4">
    <source>
        <dbReference type="ARBA" id="ARBA00022917"/>
    </source>
</evidence>
<dbReference type="Gene3D" id="1.10.132.20">
    <property type="entry name" value="Ribosome-recycling factor"/>
    <property type="match status" value="1"/>
</dbReference>
<keyword evidence="4 5" id="KW-0648">Protein biosynthesis</keyword>
<dbReference type="EMBL" id="UHFA01000002">
    <property type="protein sequence ID" value="SUN35832.1"/>
    <property type="molecule type" value="Genomic_DNA"/>
</dbReference>
<keyword evidence="3 5" id="KW-0963">Cytoplasm</keyword>